<comment type="caution">
    <text evidence="2">The sequence shown here is derived from an EMBL/GenBank/DDBJ whole genome shotgun (WGS) entry which is preliminary data.</text>
</comment>
<organism evidence="2 3">
    <name type="scientific">Thalictrum thalictroides</name>
    <name type="common">Rue-anemone</name>
    <name type="synonym">Anemone thalictroides</name>
    <dbReference type="NCBI Taxonomy" id="46969"/>
    <lineage>
        <taxon>Eukaryota</taxon>
        <taxon>Viridiplantae</taxon>
        <taxon>Streptophyta</taxon>
        <taxon>Embryophyta</taxon>
        <taxon>Tracheophyta</taxon>
        <taxon>Spermatophyta</taxon>
        <taxon>Magnoliopsida</taxon>
        <taxon>Ranunculales</taxon>
        <taxon>Ranunculaceae</taxon>
        <taxon>Thalictroideae</taxon>
        <taxon>Thalictrum</taxon>
    </lineage>
</organism>
<feature type="compositionally biased region" description="Polar residues" evidence="1">
    <location>
        <begin position="128"/>
        <end position="139"/>
    </location>
</feature>
<dbReference type="InterPro" id="IPR010433">
    <property type="entry name" value="EIF-4B_pln"/>
</dbReference>
<sequence length="194" mass="22000">ELLHSIIVAFNFVWMKGIHSHLPATSVLFGWPETVEEQVLKDEIDYLKKELEKEALVNTNGESVQGSSGVQSSLRMEILNKEKELELLIHDLDDKVRFGQKAIERPGSGAGRSTGFSERPGSAGGRSIGNTERPPSQSGRSEEFRNVEYIDRPRSRGTSDAWTRPVDDRRAFQGTRERGFLSSREDRPMSRERW</sequence>
<keyword evidence="2" id="KW-0396">Initiation factor</keyword>
<keyword evidence="2" id="KW-0648">Protein biosynthesis</keyword>
<evidence type="ECO:0000313" key="3">
    <source>
        <dbReference type="Proteomes" id="UP000554482"/>
    </source>
</evidence>
<protein>
    <submittedName>
        <fullName evidence="2">Eukaryotic translation initiation factor 4B2-like</fullName>
    </submittedName>
</protein>
<accession>A0A7J6VLL3</accession>
<dbReference type="OrthoDB" id="1932689at2759"/>
<dbReference type="GO" id="GO:0003743">
    <property type="term" value="F:translation initiation factor activity"/>
    <property type="evidence" value="ECO:0007669"/>
    <property type="project" value="UniProtKB-KW"/>
</dbReference>
<keyword evidence="3" id="KW-1185">Reference proteome</keyword>
<dbReference type="Proteomes" id="UP000554482">
    <property type="component" value="Unassembled WGS sequence"/>
</dbReference>
<feature type="compositionally biased region" description="Basic and acidic residues" evidence="1">
    <location>
        <begin position="165"/>
        <end position="194"/>
    </location>
</feature>
<feature type="region of interest" description="Disordered" evidence="1">
    <location>
        <begin position="103"/>
        <end position="194"/>
    </location>
</feature>
<reference evidence="2 3" key="1">
    <citation type="submission" date="2020-06" db="EMBL/GenBank/DDBJ databases">
        <title>Transcriptomic and genomic resources for Thalictrum thalictroides and T. hernandezii: Facilitating candidate gene discovery in an emerging model plant lineage.</title>
        <authorList>
            <person name="Arias T."/>
            <person name="Riano-Pachon D.M."/>
            <person name="Di Stilio V.S."/>
        </authorList>
    </citation>
    <scope>NUCLEOTIDE SEQUENCE [LARGE SCALE GENOMIC DNA]</scope>
    <source>
        <strain evidence="3">cv. WT478/WT964</strain>
        <tissue evidence="2">Leaves</tissue>
    </source>
</reference>
<feature type="non-terminal residue" evidence="2">
    <location>
        <position position="1"/>
    </location>
</feature>
<feature type="compositionally biased region" description="Basic and acidic residues" evidence="1">
    <location>
        <begin position="140"/>
        <end position="154"/>
    </location>
</feature>
<proteinExistence type="predicted"/>
<dbReference type="Pfam" id="PF06273">
    <property type="entry name" value="eIF-4B"/>
    <property type="match status" value="1"/>
</dbReference>
<dbReference type="AlphaFoldDB" id="A0A7J6VLL3"/>
<gene>
    <name evidence="2" type="ORF">FRX31_024936</name>
</gene>
<evidence type="ECO:0000313" key="2">
    <source>
        <dbReference type="EMBL" id="KAF5185478.1"/>
    </source>
</evidence>
<evidence type="ECO:0000256" key="1">
    <source>
        <dbReference type="SAM" id="MobiDB-lite"/>
    </source>
</evidence>
<name>A0A7J6VLL3_THATH</name>
<dbReference type="EMBL" id="JABWDY010030651">
    <property type="protein sequence ID" value="KAF5185478.1"/>
    <property type="molecule type" value="Genomic_DNA"/>
</dbReference>